<dbReference type="AlphaFoldDB" id="A0A142BIN4"/>
<sequence length="77" mass="8120">MKTLMTCLVASLWASVSFAAVSSKTGSKSNGDGGLPVVPCYVEGEKVSKKSIPVNICLTQYKGSPSKSSSYKKRSTK</sequence>
<dbReference type="Proteomes" id="UP000071065">
    <property type="component" value="Chromosome"/>
</dbReference>
<gene>
    <name evidence="2" type="ORF">EZMO1_4709</name>
</gene>
<evidence type="ECO:0000256" key="1">
    <source>
        <dbReference type="SAM" id="SignalP"/>
    </source>
</evidence>
<dbReference type="RefSeq" id="WP_222842162.1">
    <property type="nucleotide sequence ID" value="NZ_CP013251.1"/>
</dbReference>
<dbReference type="PATRIC" id="fig|570277.3.peg.5038"/>
<proteinExistence type="predicted"/>
<keyword evidence="1" id="KW-0732">Signal</keyword>
<protein>
    <submittedName>
        <fullName evidence="2">Uncharacterized protein</fullName>
    </submittedName>
</protein>
<evidence type="ECO:0000313" key="3">
    <source>
        <dbReference type="Proteomes" id="UP000071065"/>
    </source>
</evidence>
<feature type="chain" id="PRO_5007493329" evidence="1">
    <location>
        <begin position="20"/>
        <end position="77"/>
    </location>
</feature>
<feature type="signal peptide" evidence="1">
    <location>
        <begin position="1"/>
        <end position="19"/>
    </location>
</feature>
<name>A0A142BIN4_9GAMM</name>
<evidence type="ECO:0000313" key="2">
    <source>
        <dbReference type="EMBL" id="AMO58610.1"/>
    </source>
</evidence>
<accession>A0A142BIN4</accession>
<dbReference type="KEGG" id="emp:EZMO1_4709"/>
<dbReference type="EMBL" id="CP013251">
    <property type="protein sequence ID" value="AMO58610.1"/>
    <property type="molecule type" value="Genomic_DNA"/>
</dbReference>
<organism evidence="2 3">
    <name type="scientific">Endozoicomonas montiporae CL-33</name>
    <dbReference type="NCBI Taxonomy" id="570277"/>
    <lineage>
        <taxon>Bacteria</taxon>
        <taxon>Pseudomonadati</taxon>
        <taxon>Pseudomonadota</taxon>
        <taxon>Gammaproteobacteria</taxon>
        <taxon>Oceanospirillales</taxon>
        <taxon>Endozoicomonadaceae</taxon>
        <taxon>Endozoicomonas</taxon>
    </lineage>
</organism>
<reference evidence="2 3" key="1">
    <citation type="journal article" date="2016" name="Front. Microbiol.">
        <title>Genomic Insight into the Host-Endosymbiont Relationship of Endozoicomonas montiporae CL-33(T) with its Coral Host.</title>
        <authorList>
            <person name="Ding J.-Y."/>
            <person name="Shiu J.-H."/>
            <person name="Chen W.-M."/>
            <person name="Chiang Y.-R."/>
            <person name="Tang S.-L."/>
        </authorList>
    </citation>
    <scope>NUCLEOTIDE SEQUENCE [LARGE SCALE GENOMIC DNA]</scope>
    <source>
        <strain evidence="2 3">CL-33</strain>
    </source>
</reference>